<organism evidence="1 2">
    <name type="scientific">Devosia algicola</name>
    <dbReference type="NCBI Taxonomy" id="3026418"/>
    <lineage>
        <taxon>Bacteria</taxon>
        <taxon>Pseudomonadati</taxon>
        <taxon>Pseudomonadota</taxon>
        <taxon>Alphaproteobacteria</taxon>
        <taxon>Hyphomicrobiales</taxon>
        <taxon>Devosiaceae</taxon>
        <taxon>Devosia</taxon>
    </lineage>
</organism>
<evidence type="ECO:0000313" key="2">
    <source>
        <dbReference type="Proteomes" id="UP001220530"/>
    </source>
</evidence>
<gene>
    <name evidence="1" type="ORF">PSQ19_05185</name>
</gene>
<dbReference type="EMBL" id="CP118246">
    <property type="protein sequence ID" value="WDR03494.1"/>
    <property type="molecule type" value="Genomic_DNA"/>
</dbReference>
<keyword evidence="2" id="KW-1185">Reference proteome</keyword>
<name>A0ABY7YQ90_9HYPH</name>
<reference evidence="1 2" key="1">
    <citation type="submission" date="2023-02" db="EMBL/GenBank/DDBJ databases">
        <title>Devosia algicola sp. nov., isolated from the phycosphere of marine algae.</title>
        <authorList>
            <person name="Kim J.M."/>
            <person name="Lee J.K."/>
            <person name="Choi B.J."/>
            <person name="Bayburt H."/>
            <person name="Jeon C.O."/>
        </authorList>
    </citation>
    <scope>NUCLEOTIDE SEQUENCE [LARGE SCALE GENOMIC DNA]</scope>
    <source>
        <strain evidence="1 2">G20-9</strain>
    </source>
</reference>
<sequence length="46" mass="5375">MRFVERWQDRVPFEKMISNSYSLDQVNEALGGMKALTEIKPVIEFA</sequence>
<evidence type="ECO:0008006" key="3">
    <source>
        <dbReference type="Google" id="ProtNLM"/>
    </source>
</evidence>
<evidence type="ECO:0000313" key="1">
    <source>
        <dbReference type="EMBL" id="WDR03494.1"/>
    </source>
</evidence>
<accession>A0ABY7YQ90</accession>
<protein>
    <recommendedName>
        <fullName evidence="3">Alcohol dehydrogenase</fullName>
    </recommendedName>
</protein>
<proteinExistence type="predicted"/>
<dbReference type="Proteomes" id="UP001220530">
    <property type="component" value="Chromosome"/>
</dbReference>
<dbReference type="RefSeq" id="WP_282219888.1">
    <property type="nucleotide sequence ID" value="NZ_CP118246.1"/>
</dbReference>